<dbReference type="AlphaFoldDB" id="A0AAV6S097"/>
<dbReference type="Proteomes" id="UP000693946">
    <property type="component" value="Linkage Group LG16"/>
</dbReference>
<organism evidence="2 3">
    <name type="scientific">Solea senegalensis</name>
    <name type="common">Senegalese sole</name>
    <dbReference type="NCBI Taxonomy" id="28829"/>
    <lineage>
        <taxon>Eukaryota</taxon>
        <taxon>Metazoa</taxon>
        <taxon>Chordata</taxon>
        <taxon>Craniata</taxon>
        <taxon>Vertebrata</taxon>
        <taxon>Euteleostomi</taxon>
        <taxon>Actinopterygii</taxon>
        <taxon>Neopterygii</taxon>
        <taxon>Teleostei</taxon>
        <taxon>Neoteleostei</taxon>
        <taxon>Acanthomorphata</taxon>
        <taxon>Carangaria</taxon>
        <taxon>Pleuronectiformes</taxon>
        <taxon>Pleuronectoidei</taxon>
        <taxon>Soleidae</taxon>
        <taxon>Solea</taxon>
    </lineage>
</organism>
<protein>
    <recommendedName>
        <fullName evidence="1">Tubulin epsilon and delta complex protein 1 domain-containing protein</fullName>
    </recommendedName>
</protein>
<reference evidence="2 3" key="1">
    <citation type="journal article" date="2021" name="Sci. Rep.">
        <title>Chromosome anchoring in Senegalese sole (Solea senegalensis) reveals sex-associated markers and genome rearrangements in flatfish.</title>
        <authorList>
            <person name="Guerrero-Cozar I."/>
            <person name="Gomez-Garrido J."/>
            <person name="Berbel C."/>
            <person name="Martinez-Blanch J.F."/>
            <person name="Alioto T."/>
            <person name="Claros M.G."/>
            <person name="Gagnaire P.A."/>
            <person name="Manchado M."/>
        </authorList>
    </citation>
    <scope>NUCLEOTIDE SEQUENCE [LARGE SCALE GENOMIC DNA]</scope>
    <source>
        <strain evidence="2">Sse05_10M</strain>
    </source>
</reference>
<keyword evidence="3" id="KW-1185">Reference proteome</keyword>
<evidence type="ECO:0000259" key="1">
    <source>
        <dbReference type="Pfam" id="PF14970"/>
    </source>
</evidence>
<accession>A0AAV6S097</accession>
<dbReference type="PANTHER" id="PTHR35076">
    <property type="entry name" value="TUBULIN EPSILON AND DELTA COMPLEX PROTEIN 1"/>
    <property type="match status" value="1"/>
</dbReference>
<feature type="domain" description="Tubulin epsilon and delta complex protein 1" evidence="1">
    <location>
        <begin position="107"/>
        <end position="253"/>
    </location>
</feature>
<gene>
    <name evidence="2" type="ORF">JOB18_033475</name>
</gene>
<dbReference type="InterPro" id="IPR027996">
    <property type="entry name" value="TEDC1_dom"/>
</dbReference>
<dbReference type="EMBL" id="JAGKHQ010000008">
    <property type="protein sequence ID" value="KAG7510847.1"/>
    <property type="molecule type" value="Genomic_DNA"/>
</dbReference>
<dbReference type="Pfam" id="PF14970">
    <property type="entry name" value="TEDC1"/>
    <property type="match status" value="1"/>
</dbReference>
<dbReference type="PANTHER" id="PTHR35076:SF1">
    <property type="entry name" value="TUBULIN EPSILON AND DELTA COMPLEX PROTEIN 1"/>
    <property type="match status" value="1"/>
</dbReference>
<proteinExistence type="predicted"/>
<evidence type="ECO:0000313" key="3">
    <source>
        <dbReference type="Proteomes" id="UP000693946"/>
    </source>
</evidence>
<comment type="caution">
    <text evidence="2">The sequence shown here is derived from an EMBL/GenBank/DDBJ whole genome shotgun (WGS) entry which is preliminary data.</text>
</comment>
<sequence length="370" mass="41508">MQRRKASVNVEVKQVIGTLCRLLTATGLDAVPTPETFRRAKFGGGLEVEGQFWQLLTNILQRTGVISFEAGGQPRGDSEHRKAVAAGLRQTGCHADWTYGRQTGEEEEGKSFSGRDLLLALGWLLATGTLEALLTQRVQQLDKLLLTPLPVVSLVSSELQFDSSSLRRLQWLVGCLRHQRRILLSMLEERTRKLHTICSASLSPTASSSSNQSSTALKEDCDRLRQLCDLLEAYLNWKPVENVFWTWMDSVMDCHQTPSFAKESLHTPSVCQHNSQRPEKCEDMLMRLPTAQTCRVRLQGKGPVRDHSYTAENFQGSVEPSDILPASQASQLLLQTEALLLQKRDRLRLENRLRLQEVIGELEGLVLIPP</sequence>
<name>A0AAV6S097_SOLSE</name>
<evidence type="ECO:0000313" key="2">
    <source>
        <dbReference type="EMBL" id="KAG7510847.1"/>
    </source>
</evidence>
<dbReference type="InterPro" id="IPR043535">
    <property type="entry name" value="TEDC1"/>
</dbReference>